<feature type="compositionally biased region" description="Polar residues" evidence="9">
    <location>
        <begin position="259"/>
        <end position="274"/>
    </location>
</feature>
<dbReference type="EMBL" id="MU004333">
    <property type="protein sequence ID" value="KAF2656739.1"/>
    <property type="molecule type" value="Genomic_DNA"/>
</dbReference>
<dbReference type="PROSITE" id="PS00086">
    <property type="entry name" value="CYTOCHROME_P450"/>
    <property type="match status" value="1"/>
</dbReference>
<evidence type="ECO:0000256" key="1">
    <source>
        <dbReference type="ARBA" id="ARBA00001971"/>
    </source>
</evidence>
<comment type="cofactor">
    <cofactor evidence="1 7">
        <name>heme</name>
        <dbReference type="ChEBI" id="CHEBI:30413"/>
    </cofactor>
</comment>
<evidence type="ECO:0000256" key="6">
    <source>
        <dbReference type="ARBA" id="ARBA00023033"/>
    </source>
</evidence>
<dbReference type="InterPro" id="IPR001128">
    <property type="entry name" value="Cyt_P450"/>
</dbReference>
<keyword evidence="4 8" id="KW-0560">Oxidoreductase</keyword>
<keyword evidence="5 7" id="KW-0408">Iron</keyword>
<keyword evidence="3 7" id="KW-0479">Metal-binding</keyword>
<dbReference type="InterPro" id="IPR017972">
    <property type="entry name" value="Cyt_P450_CS"/>
</dbReference>
<keyword evidence="6 8" id="KW-0503">Monooxygenase</keyword>
<evidence type="ECO:0000256" key="8">
    <source>
        <dbReference type="RuleBase" id="RU000461"/>
    </source>
</evidence>
<sequence length="531" mass="60503">MEVLVFAIVLTLLYLVCGAYHRLFLSPVAQFPGPRLAALTFWYEFWYDVVKRGKYTWKIRELHEKYGPVVRINPYELHISDATFYNNLYVGPSVRKTNKWPWSARMFGTTFAAVGTADHDVHHMRRAALNPFFSRQNMVALQPDISRHVDKLLSRLQEHRGTGRPVNLVDAFTALTADIIGSLAFGQEYGFLDKEQFHPEWHVFMMELSRSTHLMKQFPWLYQLLEVVPRRMVSWVHPLTRRLFALQDDIVEAIDHAKQSQSAETTMKQKSSDGPGQEDHKMRRTTLLSALLSTSHLPDAEKLTPRLLDEALTLLGAGTVTTAWTLSVTCFHVLSNAHVLERLRSELKSLPKSEASNLRPSYTDLAKLPYLNAVIDEGLRLSHGTAHRLPRILPDSSLRFGDWDIPPGTPVSMTQMDVHLDPNIFPCSDSFLPERWLPEGGSEEERRERRKYLAPFGKGSRACVGRELAFVEIVLGIVAIFGDGIGFDGEEGNEGLEMELYETTERDVQVEMDWFNPVPYEGSKGVRVLVR</sequence>
<accession>A0A6A6T9W5</accession>
<evidence type="ECO:0000256" key="5">
    <source>
        <dbReference type="ARBA" id="ARBA00023004"/>
    </source>
</evidence>
<dbReference type="Gene3D" id="1.10.630.10">
    <property type="entry name" value="Cytochrome P450"/>
    <property type="match status" value="1"/>
</dbReference>
<keyword evidence="7 8" id="KW-0349">Heme</keyword>
<comment type="similarity">
    <text evidence="2 8">Belongs to the cytochrome P450 family.</text>
</comment>
<dbReference type="InterPro" id="IPR036396">
    <property type="entry name" value="Cyt_P450_sf"/>
</dbReference>
<name>A0A6A6T9W5_9PLEO</name>
<dbReference type="PRINTS" id="PR00385">
    <property type="entry name" value="P450"/>
</dbReference>
<dbReference type="InterPro" id="IPR050121">
    <property type="entry name" value="Cytochrome_P450_monoxygenase"/>
</dbReference>
<dbReference type="InterPro" id="IPR002401">
    <property type="entry name" value="Cyt_P450_E_grp-I"/>
</dbReference>
<dbReference type="GO" id="GO:0020037">
    <property type="term" value="F:heme binding"/>
    <property type="evidence" value="ECO:0007669"/>
    <property type="project" value="InterPro"/>
</dbReference>
<dbReference type="GO" id="GO:0005506">
    <property type="term" value="F:iron ion binding"/>
    <property type="evidence" value="ECO:0007669"/>
    <property type="project" value="InterPro"/>
</dbReference>
<dbReference type="Proteomes" id="UP000799324">
    <property type="component" value="Unassembled WGS sequence"/>
</dbReference>
<evidence type="ECO:0000313" key="11">
    <source>
        <dbReference type="Proteomes" id="UP000799324"/>
    </source>
</evidence>
<evidence type="ECO:0000256" key="9">
    <source>
        <dbReference type="SAM" id="MobiDB-lite"/>
    </source>
</evidence>
<dbReference type="GO" id="GO:0004497">
    <property type="term" value="F:monooxygenase activity"/>
    <property type="evidence" value="ECO:0007669"/>
    <property type="project" value="UniProtKB-KW"/>
</dbReference>
<dbReference type="PANTHER" id="PTHR24305:SF157">
    <property type="entry name" value="N-ACETYLTRYPTOPHAN 6-HYDROXYLASE IVOC-RELATED"/>
    <property type="match status" value="1"/>
</dbReference>
<feature type="binding site" description="axial binding residue" evidence="7">
    <location>
        <position position="463"/>
    </location>
    <ligand>
        <name>heme</name>
        <dbReference type="ChEBI" id="CHEBI:30413"/>
    </ligand>
    <ligandPart>
        <name>Fe</name>
        <dbReference type="ChEBI" id="CHEBI:18248"/>
    </ligandPart>
</feature>
<protein>
    <submittedName>
        <fullName evidence="10">Cytochrome P450</fullName>
    </submittedName>
</protein>
<dbReference type="SUPFAM" id="SSF48264">
    <property type="entry name" value="Cytochrome P450"/>
    <property type="match status" value="1"/>
</dbReference>
<dbReference type="OrthoDB" id="3945418at2759"/>
<dbReference type="AlphaFoldDB" id="A0A6A6T9W5"/>
<organism evidence="10 11">
    <name type="scientific">Lophiostoma macrostomum CBS 122681</name>
    <dbReference type="NCBI Taxonomy" id="1314788"/>
    <lineage>
        <taxon>Eukaryota</taxon>
        <taxon>Fungi</taxon>
        <taxon>Dikarya</taxon>
        <taxon>Ascomycota</taxon>
        <taxon>Pezizomycotina</taxon>
        <taxon>Dothideomycetes</taxon>
        <taxon>Pleosporomycetidae</taxon>
        <taxon>Pleosporales</taxon>
        <taxon>Lophiostomataceae</taxon>
        <taxon>Lophiostoma</taxon>
    </lineage>
</organism>
<evidence type="ECO:0000256" key="2">
    <source>
        <dbReference type="ARBA" id="ARBA00010617"/>
    </source>
</evidence>
<dbReference type="GO" id="GO:0016705">
    <property type="term" value="F:oxidoreductase activity, acting on paired donors, with incorporation or reduction of molecular oxygen"/>
    <property type="evidence" value="ECO:0007669"/>
    <property type="project" value="InterPro"/>
</dbReference>
<dbReference type="PANTHER" id="PTHR24305">
    <property type="entry name" value="CYTOCHROME P450"/>
    <property type="match status" value="1"/>
</dbReference>
<dbReference type="Pfam" id="PF00067">
    <property type="entry name" value="p450"/>
    <property type="match status" value="1"/>
</dbReference>
<evidence type="ECO:0000256" key="4">
    <source>
        <dbReference type="ARBA" id="ARBA00023002"/>
    </source>
</evidence>
<dbReference type="PRINTS" id="PR00463">
    <property type="entry name" value="EP450I"/>
</dbReference>
<evidence type="ECO:0000256" key="7">
    <source>
        <dbReference type="PIRSR" id="PIRSR602401-1"/>
    </source>
</evidence>
<evidence type="ECO:0000256" key="3">
    <source>
        <dbReference type="ARBA" id="ARBA00022723"/>
    </source>
</evidence>
<gene>
    <name evidence="10" type="ORF">K491DRAFT_596393</name>
</gene>
<reference evidence="10" key="1">
    <citation type="journal article" date="2020" name="Stud. Mycol.">
        <title>101 Dothideomycetes genomes: a test case for predicting lifestyles and emergence of pathogens.</title>
        <authorList>
            <person name="Haridas S."/>
            <person name="Albert R."/>
            <person name="Binder M."/>
            <person name="Bloem J."/>
            <person name="Labutti K."/>
            <person name="Salamov A."/>
            <person name="Andreopoulos B."/>
            <person name="Baker S."/>
            <person name="Barry K."/>
            <person name="Bills G."/>
            <person name="Bluhm B."/>
            <person name="Cannon C."/>
            <person name="Castanera R."/>
            <person name="Culley D."/>
            <person name="Daum C."/>
            <person name="Ezra D."/>
            <person name="Gonzalez J."/>
            <person name="Henrissat B."/>
            <person name="Kuo A."/>
            <person name="Liang C."/>
            <person name="Lipzen A."/>
            <person name="Lutzoni F."/>
            <person name="Magnuson J."/>
            <person name="Mondo S."/>
            <person name="Nolan M."/>
            <person name="Ohm R."/>
            <person name="Pangilinan J."/>
            <person name="Park H.-J."/>
            <person name="Ramirez L."/>
            <person name="Alfaro M."/>
            <person name="Sun H."/>
            <person name="Tritt A."/>
            <person name="Yoshinaga Y."/>
            <person name="Zwiers L.-H."/>
            <person name="Turgeon B."/>
            <person name="Goodwin S."/>
            <person name="Spatafora J."/>
            <person name="Crous P."/>
            <person name="Grigoriev I."/>
        </authorList>
    </citation>
    <scope>NUCLEOTIDE SEQUENCE</scope>
    <source>
        <strain evidence="10">CBS 122681</strain>
    </source>
</reference>
<evidence type="ECO:0000313" key="10">
    <source>
        <dbReference type="EMBL" id="KAF2656739.1"/>
    </source>
</evidence>
<keyword evidence="11" id="KW-1185">Reference proteome</keyword>
<proteinExistence type="inferred from homology"/>
<dbReference type="CDD" id="cd11062">
    <property type="entry name" value="CYP58-like"/>
    <property type="match status" value="1"/>
</dbReference>
<feature type="region of interest" description="Disordered" evidence="9">
    <location>
        <begin position="257"/>
        <end position="280"/>
    </location>
</feature>